<feature type="compositionally biased region" description="Low complexity" evidence="1">
    <location>
        <begin position="767"/>
        <end position="778"/>
    </location>
</feature>
<feature type="region of interest" description="Disordered" evidence="1">
    <location>
        <begin position="638"/>
        <end position="693"/>
    </location>
</feature>
<feature type="region of interest" description="Disordered" evidence="1">
    <location>
        <begin position="516"/>
        <end position="610"/>
    </location>
</feature>
<feature type="compositionally biased region" description="Low complexity" evidence="1">
    <location>
        <begin position="265"/>
        <end position="276"/>
    </location>
</feature>
<dbReference type="AlphaFoldDB" id="A0A2A9HFS4"/>
<evidence type="ECO:0000256" key="1">
    <source>
        <dbReference type="SAM" id="MobiDB-lite"/>
    </source>
</evidence>
<accession>A0A2A9HFS4</accession>
<gene>
    <name evidence="2" type="ORF">A9A59_1146</name>
</gene>
<dbReference type="RefSeq" id="WP_133117526.1">
    <property type="nucleotide sequence ID" value="NZ_PDJQ01000001.1"/>
</dbReference>
<reference evidence="2 3" key="1">
    <citation type="submission" date="2017-09" db="EMBL/GenBank/DDBJ databases">
        <title>Sequencing the genomes of two abundant thermophiles in Great Basin hot springs: Thermocrinis jamiesonii and novel Chloroflexi Thermoflexus hugenholtzii.</title>
        <authorList>
            <person name="Hedlund B."/>
        </authorList>
    </citation>
    <scope>NUCLEOTIDE SEQUENCE [LARGE SCALE GENOMIC DNA]</scope>
    <source>
        <strain evidence="2 3">G233</strain>
    </source>
</reference>
<feature type="compositionally biased region" description="Low complexity" evidence="1">
    <location>
        <begin position="447"/>
        <end position="458"/>
    </location>
</feature>
<feature type="compositionally biased region" description="Pro residues" evidence="1">
    <location>
        <begin position="159"/>
        <end position="168"/>
    </location>
</feature>
<keyword evidence="3" id="KW-1185">Reference proteome</keyword>
<feature type="compositionally biased region" description="Basic and acidic residues" evidence="1">
    <location>
        <begin position="678"/>
        <end position="688"/>
    </location>
</feature>
<feature type="compositionally biased region" description="Basic and acidic residues" evidence="1">
    <location>
        <begin position="1"/>
        <end position="12"/>
    </location>
</feature>
<feature type="region of interest" description="Disordered" evidence="1">
    <location>
        <begin position="44"/>
        <end position="342"/>
    </location>
</feature>
<feature type="compositionally biased region" description="Basic and acidic residues" evidence="1">
    <location>
        <begin position="316"/>
        <end position="336"/>
    </location>
</feature>
<feature type="region of interest" description="Disordered" evidence="1">
    <location>
        <begin position="1"/>
        <end position="31"/>
    </location>
</feature>
<feature type="compositionally biased region" description="Low complexity" evidence="1">
    <location>
        <begin position="872"/>
        <end position="898"/>
    </location>
</feature>
<comment type="caution">
    <text evidence="2">The sequence shown here is derived from an EMBL/GenBank/DDBJ whole genome shotgun (WGS) entry which is preliminary data.</text>
</comment>
<feature type="compositionally biased region" description="Basic residues" evidence="1">
    <location>
        <begin position="947"/>
        <end position="956"/>
    </location>
</feature>
<feature type="region of interest" description="Disordered" evidence="1">
    <location>
        <begin position="710"/>
        <end position="956"/>
    </location>
</feature>
<feature type="region of interest" description="Disordered" evidence="1">
    <location>
        <begin position="399"/>
        <end position="490"/>
    </location>
</feature>
<protein>
    <submittedName>
        <fullName evidence="2">Tetratricopeptide (TPR) repeat protein</fullName>
    </submittedName>
</protein>
<feature type="compositionally biased region" description="Basic and acidic residues" evidence="1">
    <location>
        <begin position="86"/>
        <end position="102"/>
    </location>
</feature>
<sequence>MTMNDGEGRPLDELASGEQDPQGWYFDLPSDAWKRQEEKNRLLRERLRQGSAEPAEPERGDPFVLRRPEPEPPKKRGLFRLGRKKRENEAERPAGRREEPRAGRPGWLTADDGDADEWSTERVPFDAPAEEAALRLRPRMRAEEAGEHGGLGSAEQRPAVPPVEPPPLRLRSRTERQEGSRLNWDFGPGAWPETPANGAAEPPVDSPENEESIFARMQTWAERGREEQHRRPGLGHRDDDEPGGHLDRDAADTAASMEPVRERAAASAAEPATPAPGGDQGGLEARSAGPVHGPELPPLRLRRASDVPASDAPGAGERKSSRWDEFFGLNREKGEEDGPGLSEGLAAMREWAKKKPLGDDIREIPEEFLKPFDWELEEQGQAGGDVHQDEPFAAFRVGREPEPGADREAGAPAWFDSAAGGDVHQDDPFAAFRAGGEPEPGADREAGAPAWMAPAAGGDVHQGDPFAAFRAGGEPEGAGPAGGDEEDPLAGIFARRDAAPTPPPAKEKRGLFGRFFGRSRGEAPPPEPSVAPGAGWLIETEEDAPPVSAAPSDSAPAEGWDANASTSTTAGRATGEEFMVEVRAQGAPVTAGTSGSARAEERLAVEDAGVPFDRAEELAEDEEWAPEPVPMVREPVEPAAARGGVPEQPEEDEWAPEPVPVFGAPAESAAARGTAQDQRGDNEARAPEPVELSPSAFGAAVQAAFWSMPADEPDPAAERPWWEAPEAEETTEEAVASAEPAVEGQPEAPAAERPWWEAPEAEESVEEAVASAEPAVESQPEVTQAAERPWWEAPEAAETVEEAVASPEPAVESQPEVTPAAERPWWETPEAEESVEEAVASAEPAVESQPEAPAAAERPWWETPEAEESVEEAVASAEPAVESQPGAAAAAERPWWEAPEAEESVEEAVASSEPAVESQPGRRLRRSGRGGRRRRLRRFSRRPLPARSRRPRASRG</sequence>
<feature type="compositionally biased region" description="Low complexity" evidence="1">
    <location>
        <begin position="545"/>
        <end position="573"/>
    </location>
</feature>
<feature type="compositionally biased region" description="Low complexity" evidence="1">
    <location>
        <begin position="733"/>
        <end position="758"/>
    </location>
</feature>
<dbReference type="Proteomes" id="UP000223071">
    <property type="component" value="Unassembled WGS sequence"/>
</dbReference>
<feature type="compositionally biased region" description="Basic and acidic residues" evidence="1">
    <location>
        <begin position="399"/>
        <end position="409"/>
    </location>
</feature>
<name>A0A2A9HFS4_TEPT2</name>
<organism evidence="2 3">
    <name type="scientific">Tepidiforma thermophila (strain KCTC 52669 / CGMCC 1.13589 / G233)</name>
    <dbReference type="NCBI Taxonomy" id="2761530"/>
    <lineage>
        <taxon>Bacteria</taxon>
        <taxon>Bacillati</taxon>
        <taxon>Chloroflexota</taxon>
        <taxon>Tepidiformia</taxon>
        <taxon>Tepidiformales</taxon>
        <taxon>Tepidiformaceae</taxon>
        <taxon>Tepidiforma</taxon>
    </lineage>
</organism>
<evidence type="ECO:0000313" key="3">
    <source>
        <dbReference type="Proteomes" id="UP000223071"/>
    </source>
</evidence>
<proteinExistence type="predicted"/>
<feature type="compositionally biased region" description="Basic residues" evidence="1">
    <location>
        <begin position="75"/>
        <end position="85"/>
    </location>
</feature>
<feature type="compositionally biased region" description="Low complexity" evidence="1">
    <location>
        <begin position="837"/>
        <end position="863"/>
    </location>
</feature>
<evidence type="ECO:0000313" key="2">
    <source>
        <dbReference type="EMBL" id="PFG73940.1"/>
    </source>
</evidence>
<feature type="compositionally biased region" description="Low complexity" evidence="1">
    <location>
        <begin position="785"/>
        <end position="812"/>
    </location>
</feature>
<feature type="compositionally biased region" description="Basic and acidic residues" evidence="1">
    <location>
        <begin position="222"/>
        <end position="251"/>
    </location>
</feature>
<dbReference type="EMBL" id="PDJQ01000001">
    <property type="protein sequence ID" value="PFG73940.1"/>
    <property type="molecule type" value="Genomic_DNA"/>
</dbReference>
<feature type="compositionally biased region" description="Low complexity" evidence="1">
    <location>
        <begin position="907"/>
        <end position="918"/>
    </location>
</feature>
<feature type="compositionally biased region" description="Basic residues" evidence="1">
    <location>
        <begin position="922"/>
        <end position="941"/>
    </location>
</feature>
<feature type="compositionally biased region" description="Basic and acidic residues" evidence="1">
    <location>
        <begin position="56"/>
        <end position="74"/>
    </location>
</feature>